<protein>
    <submittedName>
        <fullName evidence="1">Uncharacterized protein</fullName>
    </submittedName>
</protein>
<evidence type="ECO:0000313" key="1">
    <source>
        <dbReference type="EMBL" id="SVB45841.1"/>
    </source>
</evidence>
<dbReference type="EMBL" id="UINC01042765">
    <property type="protein sequence ID" value="SVB45841.1"/>
    <property type="molecule type" value="Genomic_DNA"/>
</dbReference>
<organism evidence="1">
    <name type="scientific">marine metagenome</name>
    <dbReference type="NCBI Taxonomy" id="408172"/>
    <lineage>
        <taxon>unclassified sequences</taxon>
        <taxon>metagenomes</taxon>
        <taxon>ecological metagenomes</taxon>
    </lineage>
</organism>
<name>A0A382E771_9ZZZZ</name>
<gene>
    <name evidence="1" type="ORF">METZ01_LOCUS198695</name>
</gene>
<dbReference type="AlphaFoldDB" id="A0A382E771"/>
<sequence>MVCDITITSMIAGLYCNAIYLFTHNIRTLYKICYSFVPVYN</sequence>
<proteinExistence type="predicted"/>
<reference evidence="1" key="1">
    <citation type="submission" date="2018-05" db="EMBL/GenBank/DDBJ databases">
        <authorList>
            <person name="Lanie J.A."/>
            <person name="Ng W.-L."/>
            <person name="Kazmierczak K.M."/>
            <person name="Andrzejewski T.M."/>
            <person name="Davidsen T.M."/>
            <person name="Wayne K.J."/>
            <person name="Tettelin H."/>
            <person name="Glass J.I."/>
            <person name="Rusch D."/>
            <person name="Podicherti R."/>
            <person name="Tsui H.-C.T."/>
            <person name="Winkler M.E."/>
        </authorList>
    </citation>
    <scope>NUCLEOTIDE SEQUENCE</scope>
</reference>
<accession>A0A382E771</accession>